<evidence type="ECO:0000256" key="1">
    <source>
        <dbReference type="ARBA" id="ARBA00022723"/>
    </source>
</evidence>
<dbReference type="InterPro" id="IPR037523">
    <property type="entry name" value="VOC_core"/>
</dbReference>
<dbReference type="RefSeq" id="WP_167189714.1">
    <property type="nucleotide sequence ID" value="NZ_JAAONZ010000015.1"/>
</dbReference>
<proteinExistence type="predicted"/>
<keyword evidence="4" id="KW-1185">Reference proteome</keyword>
<dbReference type="PANTHER" id="PTHR43048">
    <property type="entry name" value="METHYLMALONYL-COA EPIMERASE"/>
    <property type="match status" value="1"/>
</dbReference>
<evidence type="ECO:0000259" key="2">
    <source>
        <dbReference type="PROSITE" id="PS51819"/>
    </source>
</evidence>
<organism evidence="3 4">
    <name type="scientific">Pseudomaricurvus hydrocarbonicus</name>
    <dbReference type="NCBI Taxonomy" id="1470433"/>
    <lineage>
        <taxon>Bacteria</taxon>
        <taxon>Pseudomonadati</taxon>
        <taxon>Pseudomonadota</taxon>
        <taxon>Gammaproteobacteria</taxon>
        <taxon>Cellvibrionales</taxon>
        <taxon>Cellvibrionaceae</taxon>
        <taxon>Pseudomaricurvus</taxon>
    </lineage>
</organism>
<evidence type="ECO:0000313" key="3">
    <source>
        <dbReference type="EMBL" id="NHO67289.1"/>
    </source>
</evidence>
<dbReference type="PROSITE" id="PS51819">
    <property type="entry name" value="VOC"/>
    <property type="match status" value="1"/>
</dbReference>
<dbReference type="PANTHER" id="PTHR43048:SF3">
    <property type="entry name" value="METHYLMALONYL-COA EPIMERASE, MITOCHONDRIAL"/>
    <property type="match status" value="1"/>
</dbReference>
<sequence>MNLFSSERLSDYITGLAHIGYVVDELASAIAELQRVYGVPDSAVRVVPPFDTEAPTRFAFVDVAPGIQFELIQPIAEAFKTQLFARTSGPGGINHLAYWVRDLDQLLEQLALDAVLPGYVTPDGPVTTSAYRMVYLDPSQTGGHLIELLEPLAE</sequence>
<dbReference type="AlphaFoldDB" id="A0A9E5MN49"/>
<protein>
    <recommendedName>
        <fullName evidence="2">VOC domain-containing protein</fullName>
    </recommendedName>
</protein>
<dbReference type="Gene3D" id="3.10.180.10">
    <property type="entry name" value="2,3-Dihydroxybiphenyl 1,2-Dioxygenase, domain 1"/>
    <property type="match status" value="1"/>
</dbReference>
<dbReference type="SUPFAM" id="SSF54593">
    <property type="entry name" value="Glyoxalase/Bleomycin resistance protein/Dihydroxybiphenyl dioxygenase"/>
    <property type="match status" value="1"/>
</dbReference>
<name>A0A9E5MN49_9GAMM</name>
<gene>
    <name evidence="3" type="ORF">G8770_17205</name>
</gene>
<dbReference type="Proteomes" id="UP000787472">
    <property type="component" value="Unassembled WGS sequence"/>
</dbReference>
<dbReference type="GO" id="GO:0046872">
    <property type="term" value="F:metal ion binding"/>
    <property type="evidence" value="ECO:0007669"/>
    <property type="project" value="UniProtKB-KW"/>
</dbReference>
<accession>A0A9E5MN49</accession>
<dbReference type="Pfam" id="PF13669">
    <property type="entry name" value="Glyoxalase_4"/>
    <property type="match status" value="1"/>
</dbReference>
<evidence type="ECO:0000313" key="4">
    <source>
        <dbReference type="Proteomes" id="UP000787472"/>
    </source>
</evidence>
<feature type="domain" description="VOC" evidence="2">
    <location>
        <begin position="15"/>
        <end position="151"/>
    </location>
</feature>
<comment type="caution">
    <text evidence="3">The sequence shown here is derived from an EMBL/GenBank/DDBJ whole genome shotgun (WGS) entry which is preliminary data.</text>
</comment>
<dbReference type="InterPro" id="IPR029068">
    <property type="entry name" value="Glyas_Bleomycin-R_OHBP_Dase"/>
</dbReference>
<dbReference type="InterPro" id="IPR051785">
    <property type="entry name" value="MMCE/EMCE_epimerase"/>
</dbReference>
<dbReference type="GO" id="GO:0046491">
    <property type="term" value="P:L-methylmalonyl-CoA metabolic process"/>
    <property type="evidence" value="ECO:0007669"/>
    <property type="project" value="TreeGrafter"/>
</dbReference>
<keyword evidence="1" id="KW-0479">Metal-binding</keyword>
<dbReference type="EMBL" id="JAAONZ010000015">
    <property type="protein sequence ID" value="NHO67289.1"/>
    <property type="molecule type" value="Genomic_DNA"/>
</dbReference>
<dbReference type="GO" id="GO:0004493">
    <property type="term" value="F:methylmalonyl-CoA epimerase activity"/>
    <property type="evidence" value="ECO:0007669"/>
    <property type="project" value="TreeGrafter"/>
</dbReference>
<reference evidence="3" key="1">
    <citation type="submission" date="2020-03" db="EMBL/GenBank/DDBJ databases">
        <authorList>
            <person name="Guo F."/>
        </authorList>
    </citation>
    <scope>NUCLEOTIDE SEQUENCE</scope>
    <source>
        <strain evidence="3">JCM 30134</strain>
    </source>
</reference>